<keyword evidence="1" id="KW-0472">Membrane</keyword>
<accession>A0A2U3DCT3</accession>
<organism evidence="3 4">
    <name type="scientific">Sulfoacidibacillus thermotolerans</name>
    <name type="common">Acidibacillus sulfuroxidans</name>
    <dbReference type="NCBI Taxonomy" id="1765684"/>
    <lineage>
        <taxon>Bacteria</taxon>
        <taxon>Bacillati</taxon>
        <taxon>Bacillota</taxon>
        <taxon>Bacilli</taxon>
        <taxon>Bacillales</taxon>
        <taxon>Alicyclobacillaceae</taxon>
        <taxon>Sulfoacidibacillus</taxon>
    </lineage>
</organism>
<evidence type="ECO:0000313" key="3">
    <source>
        <dbReference type="EMBL" id="PWI59086.1"/>
    </source>
</evidence>
<evidence type="ECO:0000259" key="2">
    <source>
        <dbReference type="Pfam" id="PF07811"/>
    </source>
</evidence>
<gene>
    <name evidence="3" type="ORF">BM613_00320</name>
</gene>
<keyword evidence="1" id="KW-0812">Transmembrane</keyword>
<dbReference type="InterPro" id="IPR012495">
    <property type="entry name" value="TadE-like_dom"/>
</dbReference>
<keyword evidence="4" id="KW-1185">Reference proteome</keyword>
<keyword evidence="1" id="KW-1133">Transmembrane helix</keyword>
<protein>
    <recommendedName>
        <fullName evidence="2">TadE-like domain-containing protein</fullName>
    </recommendedName>
</protein>
<dbReference type="Pfam" id="PF07811">
    <property type="entry name" value="TadE"/>
    <property type="match status" value="1"/>
</dbReference>
<reference evidence="3 4" key="1">
    <citation type="submission" date="2016-11" db="EMBL/GenBank/DDBJ databases">
        <title>Comparative genomics of Acidibacillus ferroxidans species.</title>
        <authorList>
            <person name="Oliveira G."/>
            <person name="Nunes G."/>
            <person name="Oliveira R."/>
            <person name="Araujo F."/>
            <person name="Salim A."/>
            <person name="Scholte L."/>
            <person name="Morais D."/>
            <person name="Nancucheo I."/>
            <person name="Johnson D.B."/>
            <person name="Grail B."/>
            <person name="Bittencourt J."/>
            <person name="Valadares R."/>
        </authorList>
    </citation>
    <scope>NUCLEOTIDE SEQUENCE [LARGE SCALE GENOMIC DNA]</scope>
    <source>
        <strain evidence="3 4">Y002</strain>
    </source>
</reference>
<evidence type="ECO:0000256" key="1">
    <source>
        <dbReference type="SAM" id="Phobius"/>
    </source>
</evidence>
<feature type="domain" description="TadE-like" evidence="2">
    <location>
        <begin position="24"/>
        <end position="64"/>
    </location>
</feature>
<comment type="caution">
    <text evidence="3">The sequence shown here is derived from an EMBL/GenBank/DDBJ whole genome shotgun (WGS) entry which is preliminary data.</text>
</comment>
<name>A0A2U3DCT3_SULT2</name>
<dbReference type="Proteomes" id="UP000245380">
    <property type="component" value="Unassembled WGS sequence"/>
</dbReference>
<evidence type="ECO:0000313" key="4">
    <source>
        <dbReference type="Proteomes" id="UP000245380"/>
    </source>
</evidence>
<dbReference type="RefSeq" id="WP_109429170.1">
    <property type="nucleotide sequence ID" value="NZ_MPDK01000001.1"/>
</dbReference>
<feature type="transmembrane region" description="Helical" evidence="1">
    <location>
        <begin position="26"/>
        <end position="49"/>
    </location>
</feature>
<dbReference type="EMBL" id="MPDK01000001">
    <property type="protein sequence ID" value="PWI59086.1"/>
    <property type="molecule type" value="Genomic_DNA"/>
</dbReference>
<sequence length="266" mass="27762">MKTFISRLIRLRAHFQSIIYDQQGQALVEAAFVLPLFLLLVLGGITLFFTLGARQAAANAATAAYQDALVGDSAQQIAISVGNQLALAPGLSIESVIVNDSSATTSSIGSGSTTATYLPPHASGDTQVIVNVTQKQPAIMTAKGLEVQVNPSALDEILQQTGISQLLGNPNASSDGWVPLNSMGLTGWTNAGLLSYNGMGLLNVLGVPLGVNDGQVTGVRLTGVTQTPAMVFVDFRLSNYHPVGPTFGLLPTSMNWSFKLGTQSSS</sequence>
<proteinExistence type="predicted"/>
<dbReference type="AlphaFoldDB" id="A0A2U3DCT3"/>